<dbReference type="Proteomes" id="UP001221208">
    <property type="component" value="Unassembled WGS sequence"/>
</dbReference>
<accession>A0ABT5K7D7</accession>
<sequence length="346" mass="37213">MKTGQRIGALAAFVAAALLFHYVSHLPVARPLDQAQAWTAETGEQLILRLLDEAPSLPVFAVEGADNEGVDVRFDAAAVEAATVASVRRDFHLDIPAAQGALLWTGKLKGNGHTMIEVRLLGTGGAPELQIGHIGEGSHPGLSLSTRHAQALVQLSVLLGDDAPLAQAEQKTLKFAAGASVALPGAVPINVVVPEGRRFTLLFPVEQPKSNFRLGEAAVDPHSELPLRDMTVRRPDQRDKFFVCAAGPDAHFKWPRGLRPGDCDDAPTLWASRFTLSPTNLAIFLRGNAYIVKDGAAESDDWLEKLQKNVPLAVLFSLLFGALGKWVWSAFSRTGEARPRPHDSGE</sequence>
<evidence type="ECO:0000313" key="2">
    <source>
        <dbReference type="Proteomes" id="UP001221208"/>
    </source>
</evidence>
<dbReference type="EMBL" id="JAQQXR010000007">
    <property type="protein sequence ID" value="MDC8759672.1"/>
    <property type="molecule type" value="Genomic_DNA"/>
</dbReference>
<proteinExistence type="predicted"/>
<evidence type="ECO:0008006" key="3">
    <source>
        <dbReference type="Google" id="ProtNLM"/>
    </source>
</evidence>
<organism evidence="1 2">
    <name type="scientific">Janthinobacterium fluminis</name>
    <dbReference type="NCBI Taxonomy" id="2987524"/>
    <lineage>
        <taxon>Bacteria</taxon>
        <taxon>Pseudomonadati</taxon>
        <taxon>Pseudomonadota</taxon>
        <taxon>Betaproteobacteria</taxon>
        <taxon>Burkholderiales</taxon>
        <taxon>Oxalobacteraceae</taxon>
        <taxon>Janthinobacterium</taxon>
    </lineage>
</organism>
<reference evidence="1 2" key="1">
    <citation type="submission" date="2022-10" db="EMBL/GenBank/DDBJ databases">
        <title>Janthinobacterium sp. hw3 Genome sequencing.</title>
        <authorList>
            <person name="Park S."/>
        </authorList>
    </citation>
    <scope>NUCLEOTIDE SEQUENCE [LARGE SCALE GENOMIC DNA]</scope>
    <source>
        <strain evidence="2">hw3</strain>
    </source>
</reference>
<dbReference type="RefSeq" id="WP_273672956.1">
    <property type="nucleotide sequence ID" value="NZ_JAQQXR010000007.1"/>
</dbReference>
<protein>
    <recommendedName>
        <fullName evidence="3">DUF3999 domain-containing protein</fullName>
    </recommendedName>
</protein>
<comment type="caution">
    <text evidence="1">The sequence shown here is derived from an EMBL/GenBank/DDBJ whole genome shotgun (WGS) entry which is preliminary data.</text>
</comment>
<gene>
    <name evidence="1" type="ORF">OIK44_18985</name>
</gene>
<keyword evidence="2" id="KW-1185">Reference proteome</keyword>
<evidence type="ECO:0000313" key="1">
    <source>
        <dbReference type="EMBL" id="MDC8759672.1"/>
    </source>
</evidence>
<name>A0ABT5K7D7_9BURK</name>